<evidence type="ECO:0000313" key="3">
    <source>
        <dbReference type="EMBL" id="MBB3157148.1"/>
    </source>
</evidence>
<proteinExistence type="predicted"/>
<accession>A0A7W5GF31</accession>
<dbReference type="Pfam" id="PF07995">
    <property type="entry name" value="GSDH"/>
    <property type="match status" value="1"/>
</dbReference>
<dbReference type="EMBL" id="JACHXY010000001">
    <property type="protein sequence ID" value="MBB3157148.1"/>
    <property type="molecule type" value="Genomic_DNA"/>
</dbReference>
<dbReference type="Proteomes" id="UP000543579">
    <property type="component" value="Unassembled WGS sequence"/>
</dbReference>
<reference evidence="3 4" key="1">
    <citation type="submission" date="2020-08" db="EMBL/GenBank/DDBJ databases">
        <title>Genomic Encyclopedia of Type Strains, Phase III (KMG-III): the genomes of soil and plant-associated and newly described type strains.</title>
        <authorList>
            <person name="Whitman W."/>
        </authorList>
    </citation>
    <scope>NUCLEOTIDE SEQUENCE [LARGE SCALE GENOMIC DNA]</scope>
    <source>
        <strain evidence="3 4">CECT 8356</strain>
    </source>
</reference>
<feature type="domain" description="Glucose/Sorbosone dehydrogenase" evidence="2">
    <location>
        <begin position="82"/>
        <end position="367"/>
    </location>
</feature>
<dbReference type="SUPFAM" id="SSF50952">
    <property type="entry name" value="Soluble quinoprotein glucose dehydrogenase"/>
    <property type="match status" value="1"/>
</dbReference>
<dbReference type="Gene3D" id="2.120.10.30">
    <property type="entry name" value="TolB, C-terminal domain"/>
    <property type="match status" value="1"/>
</dbReference>
<comment type="caution">
    <text evidence="3">The sequence shown here is derived from an EMBL/GenBank/DDBJ whole genome shotgun (WGS) entry which is preliminary data.</text>
</comment>
<dbReference type="PANTHER" id="PTHR19328">
    <property type="entry name" value="HEDGEHOG-INTERACTING PROTEIN"/>
    <property type="match status" value="1"/>
</dbReference>
<gene>
    <name evidence="3" type="ORF">FHS07_000832</name>
</gene>
<dbReference type="RefSeq" id="WP_183418595.1">
    <property type="nucleotide sequence ID" value="NZ_JACHXY010000001.1"/>
</dbReference>
<dbReference type="InterPro" id="IPR011042">
    <property type="entry name" value="6-blade_b-propeller_TolB-like"/>
</dbReference>
<protein>
    <submittedName>
        <fullName evidence="3">Glucose/arabinose dehydrogenase</fullName>
    </submittedName>
</protein>
<name>A0A7W5GF31_9MICO</name>
<dbReference type="InterPro" id="IPR012938">
    <property type="entry name" value="Glc/Sorbosone_DH"/>
</dbReference>
<feature type="chain" id="PRO_5039466731" evidence="1">
    <location>
        <begin position="36"/>
        <end position="384"/>
    </location>
</feature>
<dbReference type="InterPro" id="IPR011041">
    <property type="entry name" value="Quinoprot_gluc/sorb_DH_b-prop"/>
</dbReference>
<dbReference type="PANTHER" id="PTHR19328:SF13">
    <property type="entry name" value="HIPL1 PROTEIN"/>
    <property type="match status" value="1"/>
</dbReference>
<evidence type="ECO:0000259" key="2">
    <source>
        <dbReference type="Pfam" id="PF07995"/>
    </source>
</evidence>
<sequence length="384" mass="39252">MIDLEPVGPVRRSHASSPRRSAFAVVAALSLVALAGCAAERETDAAPTAAAPISTPPASRAAPTLGVVAPAGAPGVVASGFTTPWSVVFVDDAALVSQRDTGEILEIVGDQTRVVGEVPDLAARGEGGLLGLAHAEGYLYAYVTVPGGNRVLRFALEGSAGAFSLGAAQTVVDGIPSANIHNGGRIAFGPDGMLYITAGDAADPDAAQDRASLGGKILRVEPDGAVPADNPFPGSPVWSLGHRNPQGIGWDAAGTMYASEFGQDTWDELNVIEPGANYGWPEVEGIGGQDGFVDPVQQWAPVDASPSGLAVLDGAVVIANLRGERLRIVPTDDLGAFDDYLVGEYGRLRDVAAAPDGSLWVVTSNTDRGGGDSDTILRVALSAE</sequence>
<keyword evidence="1" id="KW-0732">Signal</keyword>
<organism evidence="3 4">
    <name type="scientific">Microbacterium proteolyticum</name>
    <dbReference type="NCBI Taxonomy" id="1572644"/>
    <lineage>
        <taxon>Bacteria</taxon>
        <taxon>Bacillati</taxon>
        <taxon>Actinomycetota</taxon>
        <taxon>Actinomycetes</taxon>
        <taxon>Micrococcales</taxon>
        <taxon>Microbacteriaceae</taxon>
        <taxon>Microbacterium</taxon>
    </lineage>
</organism>
<evidence type="ECO:0000256" key="1">
    <source>
        <dbReference type="SAM" id="SignalP"/>
    </source>
</evidence>
<feature type="signal peptide" evidence="1">
    <location>
        <begin position="1"/>
        <end position="35"/>
    </location>
</feature>
<evidence type="ECO:0000313" key="4">
    <source>
        <dbReference type="Proteomes" id="UP000543579"/>
    </source>
</evidence>
<dbReference type="AlphaFoldDB" id="A0A7W5GF31"/>